<dbReference type="CDD" id="cd01448">
    <property type="entry name" value="TST_Repeat_1"/>
    <property type="match status" value="1"/>
</dbReference>
<dbReference type="CDD" id="cd01449">
    <property type="entry name" value="TST_Repeat_2"/>
    <property type="match status" value="1"/>
</dbReference>
<dbReference type="GO" id="GO:0004792">
    <property type="term" value="F:thiosulfate-cyanide sulfurtransferase activity"/>
    <property type="evidence" value="ECO:0007669"/>
    <property type="project" value="InterPro"/>
</dbReference>
<sequence length="261" mass="27967">MVKYSSHLQDARESGLIQPQTLFSLMQSGTPNIKLVDASYPADLSLPAIGNAVTFDIDDIADPDSPIAHMLPPPEIFAAKMQSLGIASDDFVVCYDQSGFIMAASRAWWMFRVFGHDNVAVLDGGLTGWMQKSLPVLPKTTPEAATVPFTVSYKPELVIDYNGMKSISDTKSATILDARPPGRFAPDHIPNSQNLPALALIGPDRHLKPSGFTPGNDSPIVATCGSGVTACAIALALFKEGIKNVSVYDGSWTEWSTRAGK</sequence>
<dbReference type="PANTHER" id="PTHR11364">
    <property type="entry name" value="THIOSULFATE SULFERTANSFERASE"/>
    <property type="match status" value="1"/>
</dbReference>
<dbReference type="PANTHER" id="PTHR11364:SF27">
    <property type="entry name" value="SULFURTRANSFERASE"/>
    <property type="match status" value="1"/>
</dbReference>
<keyword evidence="2" id="KW-0677">Repeat</keyword>
<evidence type="ECO:0000259" key="4">
    <source>
        <dbReference type="PROSITE" id="PS50206"/>
    </source>
</evidence>
<keyword evidence="1 3" id="KW-0808">Transferase</keyword>
<organism evidence="5 6">
    <name type="scientific">Micavibrio aeruginosavorus</name>
    <dbReference type="NCBI Taxonomy" id="349221"/>
    <lineage>
        <taxon>Bacteria</taxon>
        <taxon>Pseudomonadati</taxon>
        <taxon>Bdellovibrionota</taxon>
        <taxon>Bdellovibrionia</taxon>
        <taxon>Bdellovibrionales</taxon>
        <taxon>Pseudobdellovibrionaceae</taxon>
        <taxon>Micavibrio</taxon>
    </lineage>
</organism>
<reference evidence="5 6" key="1">
    <citation type="submission" date="2017-08" db="EMBL/GenBank/DDBJ databases">
        <title>Infants hospitalized years apart are colonized by the same room-sourced microbial strains.</title>
        <authorList>
            <person name="Brooks B."/>
            <person name="Olm M.R."/>
            <person name="Firek B.A."/>
            <person name="Baker R."/>
            <person name="Thomas B.C."/>
            <person name="Morowitz M.J."/>
            <person name="Banfield J.F."/>
        </authorList>
    </citation>
    <scope>NUCLEOTIDE SEQUENCE [LARGE SCALE GENOMIC DNA]</scope>
    <source>
        <strain evidence="5">S2_006_000_R2_64</strain>
    </source>
</reference>
<dbReference type="PROSITE" id="PS50206">
    <property type="entry name" value="RHODANESE_3"/>
    <property type="match status" value="2"/>
</dbReference>
<evidence type="ECO:0000313" key="6">
    <source>
        <dbReference type="Proteomes" id="UP000249739"/>
    </source>
</evidence>
<dbReference type="InterPro" id="IPR036873">
    <property type="entry name" value="Rhodanese-like_dom_sf"/>
</dbReference>
<evidence type="ECO:0000256" key="2">
    <source>
        <dbReference type="ARBA" id="ARBA00022737"/>
    </source>
</evidence>
<evidence type="ECO:0000313" key="5">
    <source>
        <dbReference type="EMBL" id="PZP55705.1"/>
    </source>
</evidence>
<dbReference type="AlphaFoldDB" id="A0A2W5FI79"/>
<dbReference type="Proteomes" id="UP000249739">
    <property type="component" value="Unassembled WGS sequence"/>
</dbReference>
<comment type="caution">
    <text evidence="5">The sequence shown here is derived from an EMBL/GenBank/DDBJ whole genome shotgun (WGS) entry which is preliminary data.</text>
</comment>
<feature type="domain" description="Rhodanese" evidence="4">
    <location>
        <begin position="169"/>
        <end position="257"/>
    </location>
</feature>
<evidence type="ECO:0000256" key="1">
    <source>
        <dbReference type="ARBA" id="ARBA00022679"/>
    </source>
</evidence>
<dbReference type="Pfam" id="PF00581">
    <property type="entry name" value="Rhodanese"/>
    <property type="match status" value="2"/>
</dbReference>
<dbReference type="PROSITE" id="PS00683">
    <property type="entry name" value="RHODANESE_2"/>
    <property type="match status" value="1"/>
</dbReference>
<dbReference type="InterPro" id="IPR001307">
    <property type="entry name" value="Thiosulphate_STrfase_CS"/>
</dbReference>
<dbReference type="InterPro" id="IPR045078">
    <property type="entry name" value="TST/MPST-like"/>
</dbReference>
<feature type="domain" description="Rhodanese" evidence="4">
    <location>
        <begin position="29"/>
        <end position="138"/>
    </location>
</feature>
<dbReference type="InterPro" id="IPR001763">
    <property type="entry name" value="Rhodanese-like_dom"/>
</dbReference>
<protein>
    <recommendedName>
        <fullName evidence="3">Sulfurtransferase</fullName>
    </recommendedName>
</protein>
<dbReference type="EMBL" id="QFOT01000054">
    <property type="protein sequence ID" value="PZP55705.1"/>
    <property type="molecule type" value="Genomic_DNA"/>
</dbReference>
<accession>A0A2W5FI79</accession>
<dbReference type="SMART" id="SM00450">
    <property type="entry name" value="RHOD"/>
    <property type="match status" value="2"/>
</dbReference>
<proteinExistence type="predicted"/>
<gene>
    <name evidence="5" type="ORF">DI586_05970</name>
</gene>
<dbReference type="Gene3D" id="3.40.250.10">
    <property type="entry name" value="Rhodanese-like domain"/>
    <property type="match status" value="2"/>
</dbReference>
<evidence type="ECO:0000256" key="3">
    <source>
        <dbReference type="RuleBase" id="RU000507"/>
    </source>
</evidence>
<dbReference type="SUPFAM" id="SSF52821">
    <property type="entry name" value="Rhodanese/Cell cycle control phosphatase"/>
    <property type="match status" value="2"/>
</dbReference>
<name>A0A2W5FI79_9BACT</name>